<dbReference type="STRING" id="1802624.A2982_02090"/>
<dbReference type="InterPro" id="IPR011991">
    <property type="entry name" value="ArsR-like_HTH"/>
</dbReference>
<evidence type="ECO:0000313" key="1">
    <source>
        <dbReference type="EMBL" id="OGC51646.1"/>
    </source>
</evidence>
<dbReference type="Proteomes" id="UP000178771">
    <property type="component" value="Unassembled WGS sequence"/>
</dbReference>
<dbReference type="InterPro" id="IPR000836">
    <property type="entry name" value="PRTase_dom"/>
</dbReference>
<gene>
    <name evidence="1" type="ORF">A2982_02090</name>
</gene>
<dbReference type="AlphaFoldDB" id="A0A1F4V335"/>
<dbReference type="InterPro" id="IPR036390">
    <property type="entry name" value="WH_DNA-bd_sf"/>
</dbReference>
<dbReference type="Gene3D" id="3.40.50.2020">
    <property type="match status" value="1"/>
</dbReference>
<dbReference type="EMBL" id="MEVH01000016">
    <property type="protein sequence ID" value="OGC51646.1"/>
    <property type="molecule type" value="Genomic_DNA"/>
</dbReference>
<dbReference type="CDD" id="cd06223">
    <property type="entry name" value="PRTases_typeI"/>
    <property type="match status" value="1"/>
</dbReference>
<name>A0A1F4V335_UNCKA</name>
<accession>A0A1F4V335</accession>
<dbReference type="SUPFAM" id="SSF53271">
    <property type="entry name" value="PRTase-like"/>
    <property type="match status" value="1"/>
</dbReference>
<organism evidence="1 2">
    <name type="scientific">candidate division WWE3 bacterium RIFCSPLOWO2_01_FULL_39_13</name>
    <dbReference type="NCBI Taxonomy" id="1802624"/>
    <lineage>
        <taxon>Bacteria</taxon>
        <taxon>Katanobacteria</taxon>
    </lineage>
</organism>
<comment type="caution">
    <text evidence="1">The sequence shown here is derived from an EMBL/GenBank/DDBJ whole genome shotgun (WGS) entry which is preliminary data.</text>
</comment>
<dbReference type="CDD" id="cd00090">
    <property type="entry name" value="HTH_ARSR"/>
    <property type="match status" value="1"/>
</dbReference>
<dbReference type="SUPFAM" id="SSF46785">
    <property type="entry name" value="Winged helix' DNA-binding domain"/>
    <property type="match status" value="1"/>
</dbReference>
<proteinExistence type="predicted"/>
<evidence type="ECO:0000313" key="2">
    <source>
        <dbReference type="Proteomes" id="UP000178771"/>
    </source>
</evidence>
<sequence length="335" mass="37975">MKTSEKIIEYIQEKGEASASELVDYLELSERAIFKQLRNLLDSGDLIKKGIPPKVYYMVVSNQNVAMKEEIGIHDSPIEYLIIDEQLKHFIGQNFFQITPIGLVEEGLDGFVKWCRKRSLPVSKTASEYRSTLLRYQRHFNKAGLIDGMGKFKSTFNEIFLDEVYYLDFYSVERFGKTKLGQKLLYAKQSQNKQLTKELSIESAPKIKTLIKNKRIDAVGFIPPTVKREVQFIKEFEKGLNLKLPIVRIVKIRTKIAVPQKTLSKLDDRIENAKATIVADDRRSFTNVLLIDDAVGSGATLNETAKGIKQKGISKKVIGIAITGSFKGFDVISEV</sequence>
<reference evidence="1 2" key="1">
    <citation type="journal article" date="2016" name="Nat. Commun.">
        <title>Thousands of microbial genomes shed light on interconnected biogeochemical processes in an aquifer system.</title>
        <authorList>
            <person name="Anantharaman K."/>
            <person name="Brown C.T."/>
            <person name="Hug L.A."/>
            <person name="Sharon I."/>
            <person name="Castelle C.J."/>
            <person name="Probst A.J."/>
            <person name="Thomas B.C."/>
            <person name="Singh A."/>
            <person name="Wilkins M.J."/>
            <person name="Karaoz U."/>
            <person name="Brodie E.L."/>
            <person name="Williams K.H."/>
            <person name="Hubbard S.S."/>
            <person name="Banfield J.F."/>
        </authorList>
    </citation>
    <scope>NUCLEOTIDE SEQUENCE [LARGE SCALE GENOMIC DNA]</scope>
</reference>
<evidence type="ECO:0008006" key="3">
    <source>
        <dbReference type="Google" id="ProtNLM"/>
    </source>
</evidence>
<dbReference type="InterPro" id="IPR029057">
    <property type="entry name" value="PRTase-like"/>
</dbReference>
<protein>
    <recommendedName>
        <fullName evidence="3">Helix-turn-helix type 11 domain-containing protein</fullName>
    </recommendedName>
</protein>